<organism evidence="2 3">
    <name type="scientific">Candidatus Accumulibacter appositus</name>
    <dbReference type="NCBI Taxonomy" id="1454003"/>
    <lineage>
        <taxon>Bacteria</taxon>
        <taxon>Pseudomonadati</taxon>
        <taxon>Pseudomonadota</taxon>
        <taxon>Betaproteobacteria</taxon>
        <taxon>Candidatus Accumulibacter</taxon>
    </lineage>
</organism>
<evidence type="ECO:0000313" key="2">
    <source>
        <dbReference type="EMBL" id="EXI81998.1"/>
    </source>
</evidence>
<evidence type="ECO:0000313" key="3">
    <source>
        <dbReference type="Proteomes" id="UP000021816"/>
    </source>
</evidence>
<proteinExistence type="predicted"/>
<feature type="domain" description="PPi-type phosphoenolpyruvate carboxykinase lobe 2" evidence="1">
    <location>
        <begin position="506"/>
        <end position="615"/>
    </location>
</feature>
<evidence type="ECO:0000259" key="1">
    <source>
        <dbReference type="Pfam" id="PF26300"/>
    </source>
</evidence>
<dbReference type="STRING" id="1454003.AW10_00825"/>
<accession>A0A011NH11</accession>
<dbReference type="Pfam" id="PF26300">
    <property type="entry name" value="PEPCK_PPi_lobe_2"/>
    <property type="match status" value="1"/>
</dbReference>
<dbReference type="PATRIC" id="fig|1454003.3.peg.848"/>
<dbReference type="Proteomes" id="UP000021816">
    <property type="component" value="Unassembled WGS sequence"/>
</dbReference>
<gene>
    <name evidence="2" type="ORF">AW10_00825</name>
</gene>
<dbReference type="InterPro" id="IPR058710">
    <property type="entry name" value="PEPCK_lobe_2"/>
</dbReference>
<comment type="caution">
    <text evidence="2">The sequence shown here is derived from an EMBL/GenBank/DDBJ whole genome shotgun (WGS) entry which is preliminary data.</text>
</comment>
<dbReference type="EMBL" id="JEMX01000014">
    <property type="protein sequence ID" value="EXI81998.1"/>
    <property type="molecule type" value="Genomic_DNA"/>
</dbReference>
<reference evidence="2 3" key="1">
    <citation type="submission" date="2014-02" db="EMBL/GenBank/DDBJ databases">
        <title>Expanding our view of genomic diversity in Candidatus Accumulibacter clades.</title>
        <authorList>
            <person name="Skennerton C.T."/>
            <person name="Barr J.J."/>
            <person name="Slater F.R."/>
            <person name="Bond P.L."/>
            <person name="Tyson G.W."/>
        </authorList>
    </citation>
    <scope>NUCLEOTIDE SEQUENCE [LARGE SCALE GENOMIC DNA]</scope>
    <source>
        <strain evidence="3">BA-92</strain>
    </source>
</reference>
<protein>
    <recommendedName>
        <fullName evidence="1">PPi-type phosphoenolpyruvate carboxykinase lobe 2 domain-containing protein</fullName>
    </recommendedName>
</protein>
<name>A0A011NH11_9PROT</name>
<sequence length="1143" mass="124718">MDATPNPAVAPLAVNTAELNAAINLRLALLELPLAAGDDGASITALMSPILARQREMSRRLSDKLSPVDTRIQNFLKEYLADVGRAPRLPGKTLVLDQPGLARGISLPANGDIYKSPLLSSYRLRNGVLHNPASDRRTTAGVFHIAEGGLPIPDDKRAVPKLAFSKLLALALNPPPESMQLPFTAGEKAPAMCFVSLLLRPLVVPAVPGFTTEKRMETRFFVPGALVANLDFVESIFGNAGDPYLPENDSSLDPDGWTGHTGCVILAPHLTHVPKHLLGLPHWDAATPLQRRDGMCYKDESELYNGGSAFKLCARDERGVVVTLIADNYFGYCKKEVKTQISYSANLFGSAEEEHSGGALVFPSYNEGQEYTDLTAGDEYSLQEVLARDPERFAVQLAGHAIDRVQRNVVLVPAKSTFSLRSRTVSWPSADGETSSIKLQAGKTYMGPNGYRVHMESSRADHRQWNLVGTSAEVTACHKPATVSGGGKSEISKAISDAILVGHVYVGDLEKDMEAVAAILARDFSGRYSDQEKNGLDKRLILSTDRSLGSVIKLLTPSRRDYNEAYNTWLSAIPQHIKELVFVVKRFHRPEWGDSWRSHYSVDLINGRPGNSLKLDGRTLVVNTLRVGFEKDGAWRVFGLRHDFHPAGKVQTEDDITASVVAPAAAIVGESGTWSRKYLQNCERRLFQRPDDAIHRGYDGQAEADIATPGTFISNFQPLDGADARELVDDAIGFNEFSLPMQNLIQAAAQAPEGSSPAYFVSSAHPRIVDGKPTKNPRYLQLRPDLACPDDTEIAKLAMRLLRRQSTAEPLITPVHVVAVGRRNNPPEDGIRALCPYNPLHYMELPELFIEVISSMTGKSPSTTGAGSEGALTKGPFNALPAIIDLNAAFVSFALTGYDGWVSSAGYVGPNMRVDHDVSLLVPEVFARMSPSERDAKNLIARGALERVVDFEHRGQPVLASRLGYRMTARLASTYFGRIFLHPHAVFTDEMLRPELQDMDIFADGVANIVATHQRVAESYFTDGTISLACPPLKAVLEIMAHGKTADGHGLESPEVRSLFSRESVLASDWYAARLDAKQASDEKRLTQAVASLYEFLDRSENVEVASRLGLAARRAQIQGERVLVGSAAYRAGLVGTIGRQPL</sequence>
<dbReference type="AlphaFoldDB" id="A0A011NH11"/>